<feature type="chain" id="PRO_5037773668" description="Secreted protein" evidence="2">
    <location>
        <begin position="21"/>
        <end position="72"/>
    </location>
</feature>
<accession>A0A935W575</accession>
<feature type="region of interest" description="Disordered" evidence="1">
    <location>
        <begin position="46"/>
        <end position="72"/>
    </location>
</feature>
<name>A0A935W575_9PROT</name>
<evidence type="ECO:0008006" key="5">
    <source>
        <dbReference type="Google" id="ProtNLM"/>
    </source>
</evidence>
<evidence type="ECO:0000256" key="1">
    <source>
        <dbReference type="SAM" id="MobiDB-lite"/>
    </source>
</evidence>
<organism evidence="3 4">
    <name type="scientific">Candidatus Accumulibacter affinis</name>
    <dbReference type="NCBI Taxonomy" id="2954384"/>
    <lineage>
        <taxon>Bacteria</taxon>
        <taxon>Pseudomonadati</taxon>
        <taxon>Pseudomonadota</taxon>
        <taxon>Betaproteobacteria</taxon>
        <taxon>Candidatus Accumulibacter</taxon>
    </lineage>
</organism>
<evidence type="ECO:0000256" key="2">
    <source>
        <dbReference type="SAM" id="SignalP"/>
    </source>
</evidence>
<protein>
    <recommendedName>
        <fullName evidence="5">Secreted protein</fullName>
    </recommendedName>
</protein>
<dbReference type="Proteomes" id="UP000706151">
    <property type="component" value="Unassembled WGS sequence"/>
</dbReference>
<gene>
    <name evidence="3" type="ORF">IPK02_12270</name>
</gene>
<reference evidence="3 4" key="1">
    <citation type="submission" date="2020-10" db="EMBL/GenBank/DDBJ databases">
        <title>Connecting structure to function with the recovery of over 1000 high-quality activated sludge metagenome-assembled genomes encoding full-length rRNA genes using long-read sequencing.</title>
        <authorList>
            <person name="Singleton C.M."/>
            <person name="Petriglieri F."/>
            <person name="Kristensen J.M."/>
            <person name="Kirkegaard R.H."/>
            <person name="Michaelsen T.Y."/>
            <person name="Andersen M.H."/>
            <person name="Karst S.M."/>
            <person name="Dueholm M.S."/>
            <person name="Nielsen P.H."/>
            <person name="Albertsen M."/>
        </authorList>
    </citation>
    <scope>NUCLEOTIDE SEQUENCE [LARGE SCALE GENOMIC DNA]</scope>
    <source>
        <strain evidence="3">Fred_18-Q3-R57-64_BAT3C.720</strain>
    </source>
</reference>
<comment type="caution">
    <text evidence="3">The sequence shown here is derived from an EMBL/GenBank/DDBJ whole genome shotgun (WGS) entry which is preliminary data.</text>
</comment>
<dbReference type="AlphaFoldDB" id="A0A935W575"/>
<proteinExistence type="predicted"/>
<keyword evidence="2" id="KW-0732">Signal</keyword>
<sequence length="72" mass="7558">MMTIRSFLVLSLAVAGCAAAACTIGRRARHLEQQRLEEDLHCWEDEGGNLAPSTDPAVAPAGEISLGPATIP</sequence>
<dbReference type="PROSITE" id="PS51257">
    <property type="entry name" value="PROKAR_LIPOPROTEIN"/>
    <property type="match status" value="1"/>
</dbReference>
<feature type="signal peptide" evidence="2">
    <location>
        <begin position="1"/>
        <end position="20"/>
    </location>
</feature>
<evidence type="ECO:0000313" key="3">
    <source>
        <dbReference type="EMBL" id="MBK7954658.1"/>
    </source>
</evidence>
<dbReference type="EMBL" id="JADJOT010000009">
    <property type="protein sequence ID" value="MBK7954658.1"/>
    <property type="molecule type" value="Genomic_DNA"/>
</dbReference>
<evidence type="ECO:0000313" key="4">
    <source>
        <dbReference type="Proteomes" id="UP000706151"/>
    </source>
</evidence>